<evidence type="ECO:0000313" key="4">
    <source>
        <dbReference type="EMBL" id="KAA5821396.1"/>
    </source>
</evidence>
<reference evidence="4" key="3">
    <citation type="submission" date="2019-09" db="EMBL/GenBank/DDBJ databases">
        <authorList>
            <person name="Zhang D.-C."/>
        </authorList>
    </citation>
    <scope>NUCLEOTIDE SEQUENCE</scope>
    <source>
        <strain evidence="4">RU-4-M-4</strain>
    </source>
</reference>
<evidence type="ECO:0000313" key="6">
    <source>
        <dbReference type="Proteomes" id="UP000315145"/>
    </source>
</evidence>
<feature type="domain" description="Signal transduction histidine kinase internal region" evidence="3">
    <location>
        <begin position="367"/>
        <end position="446"/>
    </location>
</feature>
<keyword evidence="6" id="KW-1185">Reference proteome</keyword>
<keyword evidence="1" id="KW-0802">TPR repeat</keyword>
<reference evidence="5 6" key="2">
    <citation type="submission" date="2019-07" db="EMBL/GenBank/DDBJ databases">
        <title>Algibacter marinivivus sp. nov., isolated from the surface of a marine red alga.</title>
        <authorList>
            <person name="Zhong X."/>
            <person name="Xu W."/>
            <person name="Zhang Y."/>
            <person name="Zhang Q."/>
            <person name="Du Z."/>
        </authorList>
    </citation>
    <scope>NUCLEOTIDE SEQUENCE [LARGE SCALE GENOMIC DNA]</scope>
    <source>
        <strain evidence="5 6">RU-4-M-4</strain>
    </source>
</reference>
<evidence type="ECO:0000259" key="3">
    <source>
        <dbReference type="Pfam" id="PF06580"/>
    </source>
</evidence>
<evidence type="ECO:0000313" key="5">
    <source>
        <dbReference type="EMBL" id="TSJ72908.1"/>
    </source>
</evidence>
<dbReference type="GO" id="GO:0000155">
    <property type="term" value="F:phosphorelay sensor kinase activity"/>
    <property type="evidence" value="ECO:0007669"/>
    <property type="project" value="InterPro"/>
</dbReference>
<dbReference type="Gene3D" id="3.30.565.10">
    <property type="entry name" value="Histidine kinase-like ATPase, C-terminal domain"/>
    <property type="match status" value="1"/>
</dbReference>
<sequence>MKQINYIGLLIILFCFTYCKNSTPENIQSDEDFIAFLNDETLIKSIKRIDSIAKLNTYSNHKTGLLYFEKGQILGHLEKDIEAIASFKKALVAFEKESNKKYIAKTNMLLGDSEAFLSNNEKALQHIEKALSIFKDIEDKKGEAKALNSLGHIAFQYENYKKSIAYVKKAAEIQLQIDEKEELSASYNNIGYILEQSGDLINASEYYQKAIDLNKNINRLNSSPLRNLGYVFFMQNQFKKCDSLYLKALKIEEEAGRLSIQKEIYGVLLESAIKNKSFDAATLYITKRDSINERLVTSENKEKIKLIEDQYNLITKEKELIQAKKNNTKNKLIFTILAGTLLFLGLFLIQKHRNSKLKLEQEKLVLEQKVLRTQMNPHFIFNALTAIQKTIFDNDPIKSTSYLSRFAKLIRQNFEFVNKKEILLSEDLDALKNYIETQQLRFSNKFDYAINIHDGIDPTFVKIPPMLLQPFVENAIEHGLKPKTEKGTLEINITNNSNVFCFKIIDDGIGINNQESKTNREHAIDIFKKRLSLRKLGEEKQFSMTSNKVKTGTIVTFYLNLS</sequence>
<reference evidence="4 7" key="1">
    <citation type="journal article" date="2015" name="Int. J. Syst. Evol. Microbiol.">
        <title>Algibacter amylolyticus sp. nov., isolated from intertidal sediment.</title>
        <authorList>
            <person name="Zhang D.C."/>
            <person name="Wu J."/>
            <person name="Neuner K."/>
            <person name="Yao J."/>
            <person name="Margesin R."/>
        </authorList>
    </citation>
    <scope>NUCLEOTIDE SEQUENCE [LARGE SCALE GENOMIC DNA]</scope>
    <source>
        <strain evidence="4 7">RU-4-M-4</strain>
    </source>
</reference>
<dbReference type="RefSeq" id="WP_144117951.1">
    <property type="nucleotide sequence ID" value="NZ_JACHGE010000003.1"/>
</dbReference>
<dbReference type="InterPro" id="IPR019734">
    <property type="entry name" value="TPR_rpt"/>
</dbReference>
<evidence type="ECO:0000313" key="7">
    <source>
        <dbReference type="Proteomes" id="UP000322315"/>
    </source>
</evidence>
<dbReference type="SUPFAM" id="SSF48452">
    <property type="entry name" value="TPR-like"/>
    <property type="match status" value="2"/>
</dbReference>
<keyword evidence="2" id="KW-1133">Transmembrane helix</keyword>
<comment type="caution">
    <text evidence="4">The sequence shown here is derived from an EMBL/GenBank/DDBJ whole genome shotgun (WGS) entry which is preliminary data.</text>
</comment>
<dbReference type="PANTHER" id="PTHR34220">
    <property type="entry name" value="SENSOR HISTIDINE KINASE YPDA"/>
    <property type="match status" value="1"/>
</dbReference>
<accession>A0A5M7AV35</accession>
<name>A0A5M7AV35_9FLAO</name>
<dbReference type="EMBL" id="VWRS01000011">
    <property type="protein sequence ID" value="KAA5821396.1"/>
    <property type="molecule type" value="Genomic_DNA"/>
</dbReference>
<gene>
    <name evidence="4" type="ORF">F2B50_16080</name>
    <name evidence="5" type="ORF">FPF71_16080</name>
</gene>
<dbReference type="PANTHER" id="PTHR34220:SF7">
    <property type="entry name" value="SENSOR HISTIDINE KINASE YPDA"/>
    <property type="match status" value="1"/>
</dbReference>
<dbReference type="PROSITE" id="PS50005">
    <property type="entry name" value="TPR"/>
    <property type="match status" value="1"/>
</dbReference>
<evidence type="ECO:0000256" key="1">
    <source>
        <dbReference type="PROSITE-ProRule" id="PRU00339"/>
    </source>
</evidence>
<protein>
    <submittedName>
        <fullName evidence="4">Tetratricopeptide repeat protein</fullName>
    </submittedName>
</protein>
<proteinExistence type="predicted"/>
<dbReference type="Pfam" id="PF13424">
    <property type="entry name" value="TPR_12"/>
    <property type="match status" value="1"/>
</dbReference>
<dbReference type="EMBL" id="VMBF01000011">
    <property type="protein sequence ID" value="TSJ72908.1"/>
    <property type="molecule type" value="Genomic_DNA"/>
</dbReference>
<organism evidence="4 7">
    <name type="scientific">Algibacter amylolyticus</name>
    <dbReference type="NCBI Taxonomy" id="1608400"/>
    <lineage>
        <taxon>Bacteria</taxon>
        <taxon>Pseudomonadati</taxon>
        <taxon>Bacteroidota</taxon>
        <taxon>Flavobacteriia</taxon>
        <taxon>Flavobacteriales</taxon>
        <taxon>Flavobacteriaceae</taxon>
        <taxon>Algibacter</taxon>
    </lineage>
</organism>
<keyword evidence="2" id="KW-0472">Membrane</keyword>
<evidence type="ECO:0000256" key="2">
    <source>
        <dbReference type="SAM" id="Phobius"/>
    </source>
</evidence>
<feature type="repeat" description="TPR" evidence="1">
    <location>
        <begin position="184"/>
        <end position="217"/>
    </location>
</feature>
<dbReference type="GO" id="GO:0016020">
    <property type="term" value="C:membrane"/>
    <property type="evidence" value="ECO:0007669"/>
    <property type="project" value="InterPro"/>
</dbReference>
<dbReference type="SUPFAM" id="SSF55874">
    <property type="entry name" value="ATPase domain of HSP90 chaperone/DNA topoisomerase II/histidine kinase"/>
    <property type="match status" value="1"/>
</dbReference>
<dbReference type="Pfam" id="PF06580">
    <property type="entry name" value="His_kinase"/>
    <property type="match status" value="1"/>
</dbReference>
<dbReference type="SMART" id="SM00028">
    <property type="entry name" value="TPR"/>
    <property type="match status" value="5"/>
</dbReference>
<keyword evidence="2" id="KW-0812">Transmembrane</keyword>
<dbReference type="InterPro" id="IPR050640">
    <property type="entry name" value="Bact_2-comp_sensor_kinase"/>
</dbReference>
<dbReference type="InterPro" id="IPR036890">
    <property type="entry name" value="HATPase_C_sf"/>
</dbReference>
<dbReference type="InterPro" id="IPR011990">
    <property type="entry name" value="TPR-like_helical_dom_sf"/>
</dbReference>
<dbReference type="Proteomes" id="UP000322315">
    <property type="component" value="Unassembled WGS sequence"/>
</dbReference>
<dbReference type="Proteomes" id="UP000315145">
    <property type="component" value="Unassembled WGS sequence"/>
</dbReference>
<dbReference type="InterPro" id="IPR010559">
    <property type="entry name" value="Sig_transdc_His_kin_internal"/>
</dbReference>
<feature type="transmembrane region" description="Helical" evidence="2">
    <location>
        <begin position="332"/>
        <end position="349"/>
    </location>
</feature>
<dbReference type="AlphaFoldDB" id="A0A5M7AV35"/>
<dbReference type="OrthoDB" id="6190788at2"/>
<dbReference type="Gene3D" id="1.25.40.10">
    <property type="entry name" value="Tetratricopeptide repeat domain"/>
    <property type="match status" value="2"/>
</dbReference>